<sequence length="287" mass="31532">MLSGIAAIGCDERKLMLEVLKRGVLPCFAGRDESVVDRLVSSTLGLSFATCGLRLLDSEPNAPEAPGSSVLVTVAGLLYFSAWYVLVYASAVHTRPKALKTRLSQRGTDADGLLCSALRLVRTRGGSPIEEGDGGDGDMTCGYCVRDYRDRDILQALLTVFKGLLDTRTVLWAAQLYVPELTAQLPYLRLLERIPDSVRGAIEGRDVWLEMLRGDQRASDSRDEPPFVYVGDVAHELHGSVRGALFKGDKRPVAAPPHSHDDHGFHPWYECLLIAHHEARCDLRGHV</sequence>
<keyword evidence="1" id="KW-0812">Transmembrane</keyword>
<keyword evidence="1" id="KW-0472">Membrane</keyword>
<accession>A0A2U9CTU0</accession>
<dbReference type="EMBL" id="CP026262">
    <property type="protein sequence ID" value="AWP19553.1"/>
    <property type="molecule type" value="Genomic_DNA"/>
</dbReference>
<organism evidence="2 3">
    <name type="scientific">Scophthalmus maximus</name>
    <name type="common">Turbot</name>
    <name type="synonym">Psetta maxima</name>
    <dbReference type="NCBI Taxonomy" id="52904"/>
    <lineage>
        <taxon>Eukaryota</taxon>
        <taxon>Metazoa</taxon>
        <taxon>Chordata</taxon>
        <taxon>Craniata</taxon>
        <taxon>Vertebrata</taxon>
        <taxon>Euteleostomi</taxon>
        <taxon>Actinopterygii</taxon>
        <taxon>Neopterygii</taxon>
        <taxon>Teleostei</taxon>
        <taxon>Neoteleostei</taxon>
        <taxon>Acanthomorphata</taxon>
        <taxon>Carangaria</taxon>
        <taxon>Pleuronectiformes</taxon>
        <taxon>Pleuronectoidei</taxon>
        <taxon>Scophthalmidae</taxon>
        <taxon>Scophthalmus</taxon>
    </lineage>
</organism>
<evidence type="ECO:0000313" key="2">
    <source>
        <dbReference type="EMBL" id="AWP19553.1"/>
    </source>
</evidence>
<keyword evidence="1" id="KW-1133">Transmembrane helix</keyword>
<name>A0A2U9CTU0_SCOMX</name>
<dbReference type="Proteomes" id="UP000246464">
    <property type="component" value="Chromosome 20"/>
</dbReference>
<reference evidence="2 3" key="1">
    <citation type="submission" date="2017-12" db="EMBL/GenBank/DDBJ databases">
        <title>Integrating genomic resources of turbot (Scophthalmus maximus) in depth evaluation of genetic and physical mapping variation across individuals.</title>
        <authorList>
            <person name="Martinez P."/>
        </authorList>
    </citation>
    <scope>NUCLEOTIDE SEQUENCE [LARGE SCALE GENOMIC DNA]</scope>
</reference>
<evidence type="ECO:0000313" key="3">
    <source>
        <dbReference type="Proteomes" id="UP000246464"/>
    </source>
</evidence>
<proteinExistence type="predicted"/>
<evidence type="ECO:0000256" key="1">
    <source>
        <dbReference type="SAM" id="Phobius"/>
    </source>
</evidence>
<gene>
    <name evidence="2" type="ORF">SMAX5B_008368</name>
</gene>
<dbReference type="AlphaFoldDB" id="A0A2U9CTU0"/>
<protein>
    <submittedName>
        <fullName evidence="2">Uncharacterized protein</fullName>
    </submittedName>
</protein>
<keyword evidence="3" id="KW-1185">Reference proteome</keyword>
<feature type="transmembrane region" description="Helical" evidence="1">
    <location>
        <begin position="70"/>
        <end position="92"/>
    </location>
</feature>